<gene>
    <name evidence="7" type="ORF">SLEP1_g11037</name>
</gene>
<dbReference type="Proteomes" id="UP001054252">
    <property type="component" value="Unassembled WGS sequence"/>
</dbReference>
<keyword evidence="3 4" id="KW-0808">Transferase</keyword>
<dbReference type="Pfam" id="PF00201">
    <property type="entry name" value="UDPGT"/>
    <property type="match status" value="1"/>
</dbReference>
<dbReference type="FunFam" id="3.40.50.2000:FF:000027">
    <property type="entry name" value="Glycosyltransferase"/>
    <property type="match status" value="1"/>
</dbReference>
<evidence type="ECO:0000256" key="4">
    <source>
        <dbReference type="RuleBase" id="RU003718"/>
    </source>
</evidence>
<dbReference type="CDD" id="cd03784">
    <property type="entry name" value="GT1_Gtf-like"/>
    <property type="match status" value="1"/>
</dbReference>
<evidence type="ECO:0000313" key="7">
    <source>
        <dbReference type="EMBL" id="GKU97973.1"/>
    </source>
</evidence>
<protein>
    <recommendedName>
        <fullName evidence="5">Glycosyltransferase</fullName>
        <ecNumber evidence="5">2.4.1.-</ecNumber>
    </recommendedName>
</protein>
<dbReference type="Pfam" id="PF26168">
    <property type="entry name" value="Glyco_transf_N"/>
    <property type="match status" value="1"/>
</dbReference>
<evidence type="ECO:0000259" key="6">
    <source>
        <dbReference type="Pfam" id="PF26168"/>
    </source>
</evidence>
<sequence length="483" mass="54289">MGPLTVSHKPHAVCVPYPAQGHVNPMMKLAKLLYSKGFHITFVNTEFNHQRLLKSRGLNALDGLRYFRFETIPDGLPPPEIEGTQDIPALCDSTSKNCLAPFRELLARLNSSERCPPVTCIISDGVMSFTLDAAEELGIPDVLFWTTSACGLLGYVHYASLIDRGLFPLKDESDLTNGYLDMVADWIPGMKNMIRLRDLPSFIRTTDRDDLMVHFLKRESKRARRASAIVLNTFDELEHDVVVDLASLLPSVYTIGPLHLLVNQIPHSPLSSIESNLWKDEPECLQWLNSKDPKSVVYVNFGSITVVTAQQLVEFAWGLANSKQSFLWIIRPDLVRGDSAMLPPEFLEETKDRSMMASWCPQEQVLKHPAVGGFLTHSGWNSTIESISCSVPMVCWPFFAEQPTNCRYAFIEWGNGMEIDNNVKRDEVEKLVRELMEGEKGGEMRKKAAEWKRKAEEAASTDGSSFLNLDKMINEVLLKGKGN</sequence>
<dbReference type="PANTHER" id="PTHR11926">
    <property type="entry name" value="GLUCOSYL/GLUCURONOSYL TRANSFERASES"/>
    <property type="match status" value="1"/>
</dbReference>
<comment type="similarity">
    <text evidence="1 4">Belongs to the UDP-glycosyltransferase family.</text>
</comment>
<evidence type="ECO:0000256" key="5">
    <source>
        <dbReference type="RuleBase" id="RU362057"/>
    </source>
</evidence>
<dbReference type="SUPFAM" id="SSF53756">
    <property type="entry name" value="UDP-Glycosyltransferase/glycogen phosphorylase"/>
    <property type="match status" value="1"/>
</dbReference>
<proteinExistence type="inferred from homology"/>
<keyword evidence="2 4" id="KW-0328">Glycosyltransferase</keyword>
<dbReference type="InterPro" id="IPR035595">
    <property type="entry name" value="UDP_glycos_trans_CS"/>
</dbReference>
<reference evidence="7 8" key="1">
    <citation type="journal article" date="2021" name="Commun. Biol.">
        <title>The genome of Shorea leprosula (Dipterocarpaceae) highlights the ecological relevance of drought in aseasonal tropical rainforests.</title>
        <authorList>
            <person name="Ng K.K.S."/>
            <person name="Kobayashi M.J."/>
            <person name="Fawcett J.A."/>
            <person name="Hatakeyama M."/>
            <person name="Paape T."/>
            <person name="Ng C.H."/>
            <person name="Ang C.C."/>
            <person name="Tnah L.H."/>
            <person name="Lee C.T."/>
            <person name="Nishiyama T."/>
            <person name="Sese J."/>
            <person name="O'Brien M.J."/>
            <person name="Copetti D."/>
            <person name="Mohd Noor M.I."/>
            <person name="Ong R.C."/>
            <person name="Putra M."/>
            <person name="Sireger I.Z."/>
            <person name="Indrioko S."/>
            <person name="Kosugi Y."/>
            <person name="Izuno A."/>
            <person name="Isagi Y."/>
            <person name="Lee S.L."/>
            <person name="Shimizu K.K."/>
        </authorList>
    </citation>
    <scope>NUCLEOTIDE SEQUENCE [LARGE SCALE GENOMIC DNA]</scope>
    <source>
        <strain evidence="7">214</strain>
    </source>
</reference>
<name>A0AAV5IA17_9ROSI</name>
<dbReference type="GO" id="GO:0080043">
    <property type="term" value="F:quercetin 3-O-glucosyltransferase activity"/>
    <property type="evidence" value="ECO:0007669"/>
    <property type="project" value="TreeGrafter"/>
</dbReference>
<dbReference type="EMBL" id="BPVZ01000012">
    <property type="protein sequence ID" value="GKU97973.1"/>
    <property type="molecule type" value="Genomic_DNA"/>
</dbReference>
<keyword evidence="8" id="KW-1185">Reference proteome</keyword>
<feature type="domain" description="Glycosyltransferase N-terminal" evidence="6">
    <location>
        <begin position="13"/>
        <end position="137"/>
    </location>
</feature>
<dbReference type="InterPro" id="IPR058980">
    <property type="entry name" value="Glyco_transf_N"/>
</dbReference>
<accession>A0AAV5IA17</accession>
<dbReference type="AlphaFoldDB" id="A0AAV5IA17"/>
<comment type="caution">
    <text evidence="7">The sequence shown here is derived from an EMBL/GenBank/DDBJ whole genome shotgun (WGS) entry which is preliminary data.</text>
</comment>
<evidence type="ECO:0000256" key="3">
    <source>
        <dbReference type="ARBA" id="ARBA00022679"/>
    </source>
</evidence>
<dbReference type="Gene3D" id="3.40.50.2000">
    <property type="entry name" value="Glycogen Phosphorylase B"/>
    <property type="match status" value="2"/>
</dbReference>
<dbReference type="GO" id="GO:0080044">
    <property type="term" value="F:quercetin 7-O-glucosyltransferase activity"/>
    <property type="evidence" value="ECO:0007669"/>
    <property type="project" value="TreeGrafter"/>
</dbReference>
<dbReference type="PANTHER" id="PTHR11926:SF1407">
    <property type="entry name" value="7-DEOXYLOGANETIN GLUCOSYLTRANSFERASE-LIKE"/>
    <property type="match status" value="1"/>
</dbReference>
<evidence type="ECO:0000256" key="1">
    <source>
        <dbReference type="ARBA" id="ARBA00009995"/>
    </source>
</evidence>
<dbReference type="InterPro" id="IPR002213">
    <property type="entry name" value="UDP_glucos_trans"/>
</dbReference>
<dbReference type="PROSITE" id="PS00375">
    <property type="entry name" value="UDPGT"/>
    <property type="match status" value="1"/>
</dbReference>
<evidence type="ECO:0000256" key="2">
    <source>
        <dbReference type="ARBA" id="ARBA00022676"/>
    </source>
</evidence>
<dbReference type="EC" id="2.4.1.-" evidence="5"/>
<evidence type="ECO:0000313" key="8">
    <source>
        <dbReference type="Proteomes" id="UP001054252"/>
    </source>
</evidence>
<organism evidence="7 8">
    <name type="scientific">Rubroshorea leprosula</name>
    <dbReference type="NCBI Taxonomy" id="152421"/>
    <lineage>
        <taxon>Eukaryota</taxon>
        <taxon>Viridiplantae</taxon>
        <taxon>Streptophyta</taxon>
        <taxon>Embryophyta</taxon>
        <taxon>Tracheophyta</taxon>
        <taxon>Spermatophyta</taxon>
        <taxon>Magnoliopsida</taxon>
        <taxon>eudicotyledons</taxon>
        <taxon>Gunneridae</taxon>
        <taxon>Pentapetalae</taxon>
        <taxon>rosids</taxon>
        <taxon>malvids</taxon>
        <taxon>Malvales</taxon>
        <taxon>Dipterocarpaceae</taxon>
        <taxon>Rubroshorea</taxon>
    </lineage>
</organism>
<dbReference type="FunFam" id="3.40.50.2000:FF:000055">
    <property type="entry name" value="Glycosyltransferase"/>
    <property type="match status" value="1"/>
</dbReference>